<evidence type="ECO:0000313" key="1">
    <source>
        <dbReference type="EMBL" id="MBC1934796.1"/>
    </source>
</evidence>
<reference evidence="1 2" key="1">
    <citation type="submission" date="2020-03" db="EMBL/GenBank/DDBJ databases">
        <title>Soil Listeria distribution.</title>
        <authorList>
            <person name="Liao J."/>
            <person name="Wiedmann M."/>
        </authorList>
    </citation>
    <scope>NUCLEOTIDE SEQUENCE [LARGE SCALE GENOMIC DNA]</scope>
    <source>
        <strain evidence="1 2">FSL L7-0741</strain>
    </source>
</reference>
<evidence type="ECO:0000313" key="2">
    <source>
        <dbReference type="Proteomes" id="UP000535908"/>
    </source>
</evidence>
<proteinExistence type="predicted"/>
<organism evidence="1 2">
    <name type="scientific">Listeria grandensis</name>
    <dbReference type="NCBI Taxonomy" id="1494963"/>
    <lineage>
        <taxon>Bacteria</taxon>
        <taxon>Bacillati</taxon>
        <taxon>Bacillota</taxon>
        <taxon>Bacilli</taxon>
        <taxon>Bacillales</taxon>
        <taxon>Listeriaceae</taxon>
        <taxon>Listeria</taxon>
    </lineage>
</organism>
<accession>A0A7X1CNE2</accession>
<comment type="caution">
    <text evidence="1">The sequence shown here is derived from an EMBL/GenBank/DDBJ whole genome shotgun (WGS) entry which is preliminary data.</text>
</comment>
<dbReference type="AlphaFoldDB" id="A0A7X1CNE2"/>
<dbReference type="RefSeq" id="WP_185409203.1">
    <property type="nucleotide sequence ID" value="NZ_JAARRE010000002.1"/>
</dbReference>
<dbReference type="Proteomes" id="UP000535908">
    <property type="component" value="Unassembled WGS sequence"/>
</dbReference>
<sequence length="123" mass="14586">MVEIKEMGIQKYRIRQLNAYLLDIFERTGKIYVDVMRYGIVSDMECRISDIFSSYQSIIHLIQNNNDLQFKEVDLLFDCWEKVCLGLLDVHHCENIENLRCEYQSFSDQFEVVNAKLCSMSKL</sequence>
<gene>
    <name evidence="1" type="ORF">HCA69_00365</name>
</gene>
<name>A0A7X1CNE2_9LIST</name>
<dbReference type="EMBL" id="JAARWN010000001">
    <property type="protein sequence ID" value="MBC1934796.1"/>
    <property type="molecule type" value="Genomic_DNA"/>
</dbReference>
<protein>
    <submittedName>
        <fullName evidence="1">Uncharacterized protein</fullName>
    </submittedName>
</protein>